<proteinExistence type="predicted"/>
<gene>
    <name evidence="1" type="ORF">FGF80_14455</name>
</gene>
<evidence type="ECO:0000313" key="2">
    <source>
        <dbReference type="Proteomes" id="UP000307562"/>
    </source>
</evidence>
<dbReference type="EMBL" id="CP040637">
    <property type="protein sequence ID" value="QCW04357.1"/>
    <property type="molecule type" value="Genomic_DNA"/>
</dbReference>
<reference evidence="2" key="1">
    <citation type="submission" date="2019-05" db="EMBL/GenBank/DDBJ databases">
        <title>Complete Genome Sequence and Methylation Pattern of the Halophilic Archaeon Natrinema pallidum BOL6-1.</title>
        <authorList>
            <person name="DasSarma P."/>
            <person name="DasSarma B.P."/>
            <person name="DasSarma S.L."/>
            <person name="Martinez F.L."/>
            <person name="Guzman D."/>
            <person name="Roberts R.J."/>
            <person name="DasSarma S."/>
        </authorList>
    </citation>
    <scope>NUCLEOTIDE SEQUENCE [LARGE SCALE GENOMIC DNA]</scope>
    <source>
        <strain evidence="2">BOL6-1</strain>
    </source>
</reference>
<evidence type="ECO:0000313" key="1">
    <source>
        <dbReference type="EMBL" id="QCW04357.1"/>
    </source>
</evidence>
<keyword evidence="2" id="KW-1185">Reference proteome</keyword>
<dbReference type="Proteomes" id="UP000307562">
    <property type="component" value="Chromosome"/>
</dbReference>
<dbReference type="AlphaFoldDB" id="A0A4P9THU2"/>
<organism evidence="1 2">
    <name type="scientific">Natrinema pallidum</name>
    <dbReference type="NCBI Taxonomy" id="69527"/>
    <lineage>
        <taxon>Archaea</taxon>
        <taxon>Methanobacteriati</taxon>
        <taxon>Methanobacteriota</taxon>
        <taxon>Stenosarchaea group</taxon>
        <taxon>Halobacteria</taxon>
        <taxon>Halobacteriales</taxon>
        <taxon>Natrialbaceae</taxon>
        <taxon>Natrinema</taxon>
    </lineage>
</organism>
<sequence length="90" mass="9462">MGRRRRERLVAGSGLFVLGASAPITSRFGRIETNTDVLLVAAGLGAVGAVTECVGEHDTTGDIIVATESQCTPDRTTALRSVCQSFQLLL</sequence>
<protein>
    <submittedName>
        <fullName evidence="1">Uncharacterized protein</fullName>
    </submittedName>
</protein>
<name>A0A4P9THU2_9EURY</name>
<accession>A0A4P9THU2</accession>
<dbReference type="KEGG" id="npl:FGF80_14455"/>